<dbReference type="HOGENOM" id="CLU_086885_0_0_1"/>
<dbReference type="EnsemblPlants" id="Zm00001eb190230_T001">
    <property type="protein sequence ID" value="Zm00001eb190230_P001"/>
    <property type="gene ID" value="Zm00001eb190230"/>
</dbReference>
<dbReference type="EMBL" id="CM000780">
    <property type="protein sequence ID" value="AQK55128.1"/>
    <property type="molecule type" value="Genomic_DNA"/>
</dbReference>
<dbReference type="FunCoup" id="K7UZH6">
    <property type="interactions" value="451"/>
</dbReference>
<dbReference type="AlphaFoldDB" id="K7UZH6"/>
<dbReference type="KEGG" id="zma:100277475"/>
<proteinExistence type="predicted"/>
<gene>
    <name evidence="3" type="primary">LOC100277475</name>
    <name evidence="2" type="ORF">ZEAMMB73_Zm00001d051793</name>
</gene>
<reference evidence="2" key="2">
    <citation type="submission" date="2015-12" db="EMBL/GenBank/DDBJ databases">
        <title>Update maize B73 reference genome by single molecule sequencing technologies.</title>
        <authorList>
            <consortium name="Maize Genome Sequencing Project"/>
            <person name="Ware D."/>
        </authorList>
    </citation>
    <scope>NUCLEOTIDE SEQUENCE</scope>
    <source>
        <tissue evidence="2">Seedling</tissue>
    </source>
</reference>
<evidence type="ECO:0000313" key="3">
    <source>
        <dbReference type="EnsemblPlants" id="Zm00001eb190230_P001"/>
    </source>
</evidence>
<sequence>MDGDAGMIPSSPSAETSPSSSDSDIATESTTGSFFRDRSTTLGTLMGVSLADEEREDHHHYSGQDAVEEGTGSGTPCAPVHEEEEGEGRRWRRRWRRRHWRGAAAGWWRLCRDDVRVPTSLGHFLGMERQLSGAGLLCGDDGRAGERDAAAAETGRWKLRRPAHGTSSSLARLPVLLTAICSGGAT</sequence>
<dbReference type="OrthoDB" id="1894399at2759"/>
<feature type="region of interest" description="Disordered" evidence="1">
    <location>
        <begin position="1"/>
        <end position="38"/>
    </location>
</feature>
<dbReference type="PaxDb" id="4577-GRMZM2G063426_P01"/>
<reference evidence="3" key="4">
    <citation type="submission" date="2021-05" db="UniProtKB">
        <authorList>
            <consortium name="EnsemblPlants"/>
        </authorList>
    </citation>
    <scope>IDENTIFICATION</scope>
    <source>
        <strain evidence="3">cv. B73</strain>
    </source>
</reference>
<dbReference type="RefSeq" id="NP_001360928.1">
    <property type="nucleotide sequence ID" value="NM_001373999.1"/>
</dbReference>
<reference evidence="3" key="3">
    <citation type="submission" date="2019-07" db="EMBL/GenBank/DDBJ databases">
        <authorList>
            <person name="Seetharam A."/>
            <person name="Woodhouse M."/>
            <person name="Cannon E."/>
        </authorList>
    </citation>
    <scope>NUCLEOTIDE SEQUENCE [LARGE SCALE GENOMIC DNA]</scope>
    <source>
        <strain evidence="3">cv. B73</strain>
    </source>
</reference>
<evidence type="ECO:0000313" key="4">
    <source>
        <dbReference type="Proteomes" id="UP000007305"/>
    </source>
</evidence>
<organism evidence="2">
    <name type="scientific">Zea mays</name>
    <name type="common">Maize</name>
    <dbReference type="NCBI Taxonomy" id="4577"/>
    <lineage>
        <taxon>Eukaryota</taxon>
        <taxon>Viridiplantae</taxon>
        <taxon>Streptophyta</taxon>
        <taxon>Embryophyta</taxon>
        <taxon>Tracheophyta</taxon>
        <taxon>Spermatophyta</taxon>
        <taxon>Magnoliopsida</taxon>
        <taxon>Liliopsida</taxon>
        <taxon>Poales</taxon>
        <taxon>Poaceae</taxon>
        <taxon>PACMAD clade</taxon>
        <taxon>Panicoideae</taxon>
        <taxon>Andropogonodae</taxon>
        <taxon>Andropogoneae</taxon>
        <taxon>Tripsacinae</taxon>
        <taxon>Zea</taxon>
    </lineage>
</organism>
<dbReference type="ExpressionAtlas" id="K7UZH6">
    <property type="expression patterns" value="baseline and differential"/>
</dbReference>
<dbReference type="Proteomes" id="UP000007305">
    <property type="component" value="Chromosome 4"/>
</dbReference>
<dbReference type="PANTHER" id="PTHR33544">
    <property type="entry name" value="DUF4005 DOMAIN-CONTAINING PROTEIN-RELATED"/>
    <property type="match status" value="1"/>
</dbReference>
<evidence type="ECO:0000313" key="2">
    <source>
        <dbReference type="EMBL" id="AQK55128.1"/>
    </source>
</evidence>
<dbReference type="PANTHER" id="PTHR33544:SF13">
    <property type="entry name" value="OS02G0733400 PROTEIN"/>
    <property type="match status" value="1"/>
</dbReference>
<feature type="compositionally biased region" description="Low complexity" evidence="1">
    <location>
        <begin position="8"/>
        <end position="31"/>
    </location>
</feature>
<dbReference type="OMA" id="EQGQDHH"/>
<dbReference type="eggNOG" id="ENOG502RXK1">
    <property type="taxonomic scope" value="Eukaryota"/>
</dbReference>
<evidence type="ECO:0000256" key="1">
    <source>
        <dbReference type="SAM" id="MobiDB-lite"/>
    </source>
</evidence>
<accession>K7UZH6</accession>
<dbReference type="Gramene" id="Zm00001eb190230_T001">
    <property type="protein sequence ID" value="Zm00001eb190230_P001"/>
    <property type="gene ID" value="Zm00001eb190230"/>
</dbReference>
<keyword evidence="4" id="KW-1185">Reference proteome</keyword>
<dbReference type="InterPro" id="IPR040344">
    <property type="entry name" value="At3g17950-like"/>
</dbReference>
<protein>
    <submittedName>
        <fullName evidence="2 3">Uncharacterized protein</fullName>
    </submittedName>
</protein>
<name>K7UZH6_MAIZE</name>
<dbReference type="GeneID" id="100277475"/>
<feature type="region of interest" description="Disordered" evidence="1">
    <location>
        <begin position="52"/>
        <end position="84"/>
    </location>
</feature>
<reference evidence="4" key="1">
    <citation type="journal article" date="2009" name="Science">
        <title>The B73 maize genome: complexity, diversity, and dynamics.</title>
        <authorList>
            <person name="Schnable P.S."/>
            <person name="Ware D."/>
            <person name="Fulton R.S."/>
            <person name="Stein J.C."/>
            <person name="Wei F."/>
            <person name="Pasternak S."/>
            <person name="Liang C."/>
            <person name="Zhang J."/>
            <person name="Fulton L."/>
            <person name="Graves T.A."/>
            <person name="Minx P."/>
            <person name="Reily A.D."/>
            <person name="Courtney L."/>
            <person name="Kruchowski S.S."/>
            <person name="Tomlinson C."/>
            <person name="Strong C."/>
            <person name="Delehaunty K."/>
            <person name="Fronick C."/>
            <person name="Courtney B."/>
            <person name="Rock S.M."/>
            <person name="Belter E."/>
            <person name="Du F."/>
            <person name="Kim K."/>
            <person name="Abbott R.M."/>
            <person name="Cotton M."/>
            <person name="Levy A."/>
            <person name="Marchetto P."/>
            <person name="Ochoa K."/>
            <person name="Jackson S.M."/>
            <person name="Gillam B."/>
            <person name="Chen W."/>
            <person name="Yan L."/>
            <person name="Higginbotham J."/>
            <person name="Cardenas M."/>
            <person name="Waligorski J."/>
            <person name="Applebaum E."/>
            <person name="Phelps L."/>
            <person name="Falcone J."/>
            <person name="Kanchi K."/>
            <person name="Thane T."/>
            <person name="Scimone A."/>
            <person name="Thane N."/>
            <person name="Henke J."/>
            <person name="Wang T."/>
            <person name="Ruppert J."/>
            <person name="Shah N."/>
            <person name="Rotter K."/>
            <person name="Hodges J."/>
            <person name="Ingenthron E."/>
            <person name="Cordes M."/>
            <person name="Kohlberg S."/>
            <person name="Sgro J."/>
            <person name="Delgado B."/>
            <person name="Mead K."/>
            <person name="Chinwalla A."/>
            <person name="Leonard S."/>
            <person name="Crouse K."/>
            <person name="Collura K."/>
            <person name="Kudrna D."/>
            <person name="Currie J."/>
            <person name="He R."/>
            <person name="Angelova A."/>
            <person name="Rajasekar S."/>
            <person name="Mueller T."/>
            <person name="Lomeli R."/>
            <person name="Scara G."/>
            <person name="Ko A."/>
            <person name="Delaney K."/>
            <person name="Wissotski M."/>
            <person name="Lopez G."/>
            <person name="Campos D."/>
            <person name="Braidotti M."/>
            <person name="Ashley E."/>
            <person name="Golser W."/>
            <person name="Kim H."/>
            <person name="Lee S."/>
            <person name="Lin J."/>
            <person name="Dujmic Z."/>
            <person name="Kim W."/>
            <person name="Talag J."/>
            <person name="Zuccolo A."/>
            <person name="Fan C."/>
            <person name="Sebastian A."/>
            <person name="Kramer M."/>
            <person name="Spiegel L."/>
            <person name="Nascimento L."/>
            <person name="Zutavern T."/>
            <person name="Miller B."/>
            <person name="Ambroise C."/>
            <person name="Muller S."/>
            <person name="Spooner W."/>
            <person name="Narechania A."/>
            <person name="Ren L."/>
            <person name="Wei S."/>
            <person name="Kumari S."/>
            <person name="Faga B."/>
            <person name="Levy M.J."/>
            <person name="McMahan L."/>
            <person name="Van Buren P."/>
            <person name="Vaughn M.W."/>
            <person name="Ying K."/>
            <person name="Yeh C.-T."/>
            <person name="Emrich S.J."/>
            <person name="Jia Y."/>
            <person name="Kalyanaraman A."/>
            <person name="Hsia A.-P."/>
            <person name="Barbazuk W.B."/>
            <person name="Baucom R.S."/>
            <person name="Brutnell T.P."/>
            <person name="Carpita N.C."/>
            <person name="Chaparro C."/>
            <person name="Chia J.-M."/>
            <person name="Deragon J.-M."/>
            <person name="Estill J.C."/>
            <person name="Fu Y."/>
            <person name="Jeddeloh J.A."/>
            <person name="Han Y."/>
            <person name="Lee H."/>
            <person name="Li P."/>
            <person name="Lisch D.R."/>
            <person name="Liu S."/>
            <person name="Liu Z."/>
            <person name="Nagel D.H."/>
            <person name="McCann M.C."/>
            <person name="SanMiguel P."/>
            <person name="Myers A.M."/>
            <person name="Nettleton D."/>
            <person name="Nguyen J."/>
            <person name="Penning B.W."/>
            <person name="Ponnala L."/>
            <person name="Schneider K.L."/>
            <person name="Schwartz D.C."/>
            <person name="Sharma A."/>
            <person name="Soderlund C."/>
            <person name="Springer N.M."/>
            <person name="Sun Q."/>
            <person name="Wang H."/>
            <person name="Waterman M."/>
            <person name="Westerman R."/>
            <person name="Wolfgruber T.K."/>
            <person name="Yang L."/>
            <person name="Yu Y."/>
            <person name="Zhang L."/>
            <person name="Zhou S."/>
            <person name="Zhu Q."/>
            <person name="Bennetzen J.L."/>
            <person name="Dawe R.K."/>
            <person name="Jiang J."/>
            <person name="Jiang N."/>
            <person name="Presting G.G."/>
            <person name="Wessler S.R."/>
            <person name="Aluru S."/>
            <person name="Martienssen R.A."/>
            <person name="Clifton S.W."/>
            <person name="McCombie W.R."/>
            <person name="Wing R.A."/>
            <person name="Wilson R.K."/>
        </authorList>
    </citation>
    <scope>NUCLEOTIDE SEQUENCE [LARGE SCALE GENOMIC DNA]</scope>
    <source>
        <strain evidence="4">cv. B73</strain>
    </source>
</reference>